<evidence type="ECO:0000313" key="7">
    <source>
        <dbReference type="Proteomes" id="UP000195814"/>
    </source>
</evidence>
<feature type="active site" description="Cysteine persulfide intermediate" evidence="2">
    <location>
        <position position="60"/>
    </location>
</feature>
<dbReference type="PANTHER" id="PTHR43597:SF5">
    <property type="entry name" value="SUFE-LIKE PROTEIN 2, CHLOROPLASTIC"/>
    <property type="match status" value="1"/>
</dbReference>
<proteinExistence type="inferred from homology"/>
<gene>
    <name evidence="4" type="ORF">A7K98_04585</name>
    <name evidence="5" type="ORF">A7K99_04585</name>
</gene>
<evidence type="ECO:0000256" key="2">
    <source>
        <dbReference type="PIRSR" id="PIRSR617763-1"/>
    </source>
</evidence>
<accession>A0A1Y0L524</accession>
<name>A0A1Y0L524_TATCI</name>
<protein>
    <submittedName>
        <fullName evidence="4">Cysteine desulfurase, sulfur acceptor subunit CsdE</fullName>
    </submittedName>
</protein>
<dbReference type="InterPro" id="IPR017763">
    <property type="entry name" value="Cysteine_desulfurase_CsdE"/>
</dbReference>
<keyword evidence="6" id="KW-1185">Reference proteome</keyword>
<comment type="similarity">
    <text evidence="1">Belongs to the SufE family.</text>
</comment>
<dbReference type="AlphaFoldDB" id="A0A1Y0L524"/>
<dbReference type="SUPFAM" id="SSF82649">
    <property type="entry name" value="SufE/NifU"/>
    <property type="match status" value="1"/>
</dbReference>
<dbReference type="NCBIfam" id="TIGR03391">
    <property type="entry name" value="FeS_syn_CsdE"/>
    <property type="match status" value="1"/>
</dbReference>
<reference evidence="6 7" key="1">
    <citation type="submission" date="2016-05" db="EMBL/GenBank/DDBJ databases">
        <title>Complete genome sequence of two 2,5-diketo-D-glunonic acid producing strain Tatumella citrea.</title>
        <authorList>
            <person name="Duan C."/>
            <person name="Yang J."/>
            <person name="Yang S."/>
        </authorList>
    </citation>
    <scope>NUCLEOTIDE SEQUENCE [LARGE SCALE GENOMIC DNA]</scope>
    <source>
        <strain evidence="5 6">ATCC 39140</strain>
        <strain evidence="4 7">DSM 13699</strain>
    </source>
</reference>
<evidence type="ECO:0000313" key="5">
    <source>
        <dbReference type="EMBL" id="ARU97170.1"/>
    </source>
</evidence>
<evidence type="ECO:0000313" key="6">
    <source>
        <dbReference type="Proteomes" id="UP000195729"/>
    </source>
</evidence>
<organism evidence="4 7">
    <name type="scientific">Tatumella citrea</name>
    <name type="common">Pantoea citrea</name>
    <dbReference type="NCBI Taxonomy" id="53336"/>
    <lineage>
        <taxon>Bacteria</taxon>
        <taxon>Pseudomonadati</taxon>
        <taxon>Pseudomonadota</taxon>
        <taxon>Gammaproteobacteria</taxon>
        <taxon>Enterobacterales</taxon>
        <taxon>Erwiniaceae</taxon>
        <taxon>Tatumella</taxon>
    </lineage>
</organism>
<evidence type="ECO:0000259" key="3">
    <source>
        <dbReference type="Pfam" id="PF02657"/>
    </source>
</evidence>
<sequence length="145" mass="16256">MKEIIAPHPFGTEITEAMLLQQFSGFQHWEERYRQLIMLSRQLPPLPDALKQPEIEISGCENRVWLGCEKLTDGRLHFYGDSEGRIVKGLLAILLTINEGKTASEILNQEPLAIFEKLGLKQQLSTSRSSGLDALAAAIRRAAEL</sequence>
<dbReference type="Gene3D" id="3.90.1010.10">
    <property type="match status" value="1"/>
</dbReference>
<dbReference type="InterPro" id="IPR003808">
    <property type="entry name" value="Fe-S_metab-assoc_dom"/>
</dbReference>
<dbReference type="EMBL" id="CP015581">
    <property type="protein sequence ID" value="ARU97170.1"/>
    <property type="molecule type" value="Genomic_DNA"/>
</dbReference>
<dbReference type="RefSeq" id="WP_087487519.1">
    <property type="nucleotide sequence ID" value="NZ_CP015579.1"/>
</dbReference>
<evidence type="ECO:0000313" key="4">
    <source>
        <dbReference type="EMBL" id="ARU93132.1"/>
    </source>
</evidence>
<dbReference type="PANTHER" id="PTHR43597">
    <property type="entry name" value="SULFUR ACCEPTOR PROTEIN CSDE"/>
    <property type="match status" value="1"/>
</dbReference>
<dbReference type="EMBL" id="CP015579">
    <property type="protein sequence ID" value="ARU93132.1"/>
    <property type="molecule type" value="Genomic_DNA"/>
</dbReference>
<dbReference type="Proteomes" id="UP000195814">
    <property type="component" value="Chromosome"/>
</dbReference>
<feature type="domain" description="Fe-S metabolism associated" evidence="3">
    <location>
        <begin position="21"/>
        <end position="141"/>
    </location>
</feature>
<dbReference type="OrthoDB" id="9799320at2"/>
<evidence type="ECO:0000256" key="1">
    <source>
        <dbReference type="ARBA" id="ARBA00010282"/>
    </source>
</evidence>
<dbReference type="KEGG" id="tci:A7K98_04585"/>
<dbReference type="Pfam" id="PF02657">
    <property type="entry name" value="SufE"/>
    <property type="match status" value="1"/>
</dbReference>
<dbReference type="Proteomes" id="UP000195729">
    <property type="component" value="Chromosome"/>
</dbReference>